<dbReference type="Proteomes" id="UP000008810">
    <property type="component" value="Chromosome 1"/>
</dbReference>
<protein>
    <submittedName>
        <fullName evidence="2 3">Uncharacterized protein</fullName>
    </submittedName>
</protein>
<reference evidence="2 3" key="1">
    <citation type="journal article" date="2010" name="Nature">
        <title>Genome sequencing and analysis of the model grass Brachypodium distachyon.</title>
        <authorList>
            <consortium name="International Brachypodium Initiative"/>
        </authorList>
    </citation>
    <scope>NUCLEOTIDE SEQUENCE [LARGE SCALE GENOMIC DNA]</scope>
    <source>
        <strain evidence="2 3">Bd21</strain>
    </source>
</reference>
<dbReference type="InParanoid" id="A0A0Q3RWU3"/>
<reference evidence="2" key="2">
    <citation type="submission" date="2017-06" db="EMBL/GenBank/DDBJ databases">
        <title>WGS assembly of Brachypodium distachyon.</title>
        <authorList>
            <consortium name="The International Brachypodium Initiative"/>
            <person name="Lucas S."/>
            <person name="Harmon-Smith M."/>
            <person name="Lail K."/>
            <person name="Tice H."/>
            <person name="Grimwood J."/>
            <person name="Bruce D."/>
            <person name="Barry K."/>
            <person name="Shu S."/>
            <person name="Lindquist E."/>
            <person name="Wang M."/>
            <person name="Pitluck S."/>
            <person name="Vogel J.P."/>
            <person name="Garvin D.F."/>
            <person name="Mockler T.C."/>
            <person name="Schmutz J."/>
            <person name="Rokhsar D."/>
            <person name="Bevan M.W."/>
        </authorList>
    </citation>
    <scope>NUCLEOTIDE SEQUENCE</scope>
    <source>
        <strain evidence="2">Bd21</strain>
    </source>
</reference>
<dbReference type="AlphaFoldDB" id="A0A0Q3RWU3"/>
<keyword evidence="4" id="KW-1185">Reference proteome</keyword>
<gene>
    <name evidence="2" type="ORF">BRADI_1g33303v3</name>
</gene>
<feature type="region of interest" description="Disordered" evidence="1">
    <location>
        <begin position="33"/>
        <end position="69"/>
    </location>
</feature>
<dbReference type="Gramene" id="KQK17258">
    <property type="protein sequence ID" value="KQK17258"/>
    <property type="gene ID" value="BRADI_1g33303v3"/>
</dbReference>
<sequence>MGFKVIKGVLALLRASPEPILSLPILKYRYSKQKTTSSSHLRPETEGAPKSRSRRPNRRCRLGAPGSNDLNGQLRFAASSCLSSTVKTMGSDIPFGA</sequence>
<dbReference type="EnsemblPlants" id="KQK17258">
    <property type="protein sequence ID" value="KQK17258"/>
    <property type="gene ID" value="BRADI_1g33303v3"/>
</dbReference>
<name>A0A0Q3RWU3_BRADI</name>
<organism evidence="2">
    <name type="scientific">Brachypodium distachyon</name>
    <name type="common">Purple false brome</name>
    <name type="synonym">Trachynia distachya</name>
    <dbReference type="NCBI Taxonomy" id="15368"/>
    <lineage>
        <taxon>Eukaryota</taxon>
        <taxon>Viridiplantae</taxon>
        <taxon>Streptophyta</taxon>
        <taxon>Embryophyta</taxon>
        <taxon>Tracheophyta</taxon>
        <taxon>Spermatophyta</taxon>
        <taxon>Magnoliopsida</taxon>
        <taxon>Liliopsida</taxon>
        <taxon>Poales</taxon>
        <taxon>Poaceae</taxon>
        <taxon>BOP clade</taxon>
        <taxon>Pooideae</taxon>
        <taxon>Stipodae</taxon>
        <taxon>Brachypodieae</taxon>
        <taxon>Brachypodium</taxon>
    </lineage>
</organism>
<proteinExistence type="predicted"/>
<evidence type="ECO:0000313" key="2">
    <source>
        <dbReference type="EMBL" id="KQK17258.1"/>
    </source>
</evidence>
<evidence type="ECO:0000313" key="3">
    <source>
        <dbReference type="EnsemblPlants" id="KQK17258"/>
    </source>
</evidence>
<feature type="compositionally biased region" description="Basic residues" evidence="1">
    <location>
        <begin position="51"/>
        <end position="61"/>
    </location>
</feature>
<evidence type="ECO:0000256" key="1">
    <source>
        <dbReference type="SAM" id="MobiDB-lite"/>
    </source>
</evidence>
<evidence type="ECO:0000313" key="4">
    <source>
        <dbReference type="Proteomes" id="UP000008810"/>
    </source>
</evidence>
<reference evidence="3" key="3">
    <citation type="submission" date="2018-08" db="UniProtKB">
        <authorList>
            <consortium name="EnsemblPlants"/>
        </authorList>
    </citation>
    <scope>IDENTIFICATION</scope>
    <source>
        <strain evidence="3">cv. Bd21</strain>
    </source>
</reference>
<dbReference type="EMBL" id="CM000880">
    <property type="protein sequence ID" value="KQK17258.1"/>
    <property type="molecule type" value="Genomic_DNA"/>
</dbReference>
<accession>A0A0Q3RWU3</accession>